<evidence type="ECO:0000256" key="1">
    <source>
        <dbReference type="SAM" id="SignalP"/>
    </source>
</evidence>
<dbReference type="AlphaFoldDB" id="A0A0D2PAI4"/>
<evidence type="ECO:0000313" key="3">
    <source>
        <dbReference type="EMBL" id="KJA17335.1"/>
    </source>
</evidence>
<keyword evidence="1" id="KW-0732">Signal</keyword>
<feature type="chain" id="PRO_5002248707" description="Protein CPL1-like domain-containing protein" evidence="1">
    <location>
        <begin position="22"/>
        <end position="258"/>
    </location>
</feature>
<dbReference type="Proteomes" id="UP000054270">
    <property type="component" value="Unassembled WGS sequence"/>
</dbReference>
<dbReference type="EMBL" id="KN817605">
    <property type="protein sequence ID" value="KJA17335.1"/>
    <property type="molecule type" value="Genomic_DNA"/>
</dbReference>
<dbReference type="OrthoDB" id="439917at2759"/>
<dbReference type="Pfam" id="PF21671">
    <property type="entry name" value="CPL1-like"/>
    <property type="match status" value="1"/>
</dbReference>
<dbReference type="OMA" id="AWECIDT"/>
<dbReference type="PANTHER" id="PTHR35192">
    <property type="entry name" value="PROTEIN, PUTATIVE-RELATED"/>
    <property type="match status" value="1"/>
</dbReference>
<dbReference type="InterPro" id="IPR038955">
    <property type="entry name" value="PriA/CPL1_fungi"/>
</dbReference>
<organism evidence="3 4">
    <name type="scientific">Hypholoma sublateritium (strain FD-334 SS-4)</name>
    <dbReference type="NCBI Taxonomy" id="945553"/>
    <lineage>
        <taxon>Eukaryota</taxon>
        <taxon>Fungi</taxon>
        <taxon>Dikarya</taxon>
        <taxon>Basidiomycota</taxon>
        <taxon>Agaricomycotina</taxon>
        <taxon>Agaricomycetes</taxon>
        <taxon>Agaricomycetidae</taxon>
        <taxon>Agaricales</taxon>
        <taxon>Agaricineae</taxon>
        <taxon>Strophariaceae</taxon>
        <taxon>Hypholoma</taxon>
    </lineage>
</organism>
<dbReference type="InterPro" id="IPR048661">
    <property type="entry name" value="CPL1-like"/>
</dbReference>
<gene>
    <name evidence="3" type="ORF">HYPSUDRAFT_70782</name>
</gene>
<evidence type="ECO:0000259" key="2">
    <source>
        <dbReference type="Pfam" id="PF21671"/>
    </source>
</evidence>
<sequence>MGAALWKYTLATSSLFLLVAAQSSDICGEINGVLRLPGLKSPYKPVTYGNVDDCICQSHLSGYVGSNAITSAAVAGSGRNPVSVAINDLFNSCDKHTCHYPAHSVPSCVRGNPCSFTCSDGFTPFPYGRPTQCVCNKPYTVCNGKCGLFKGCASGRPYYKRGLQCDLGKTSCPVPGRGGGAMECVDTQTDLESCGGCMIPLFPGHYAAGVDCSSIHGVADVSCIRGQCVVHRCMSGFAPTTLHDSCSKADDESEIVLN</sequence>
<dbReference type="STRING" id="945553.A0A0D2PAI4"/>
<reference evidence="4" key="1">
    <citation type="submission" date="2014-04" db="EMBL/GenBank/DDBJ databases">
        <title>Evolutionary Origins and Diversification of the Mycorrhizal Mutualists.</title>
        <authorList>
            <consortium name="DOE Joint Genome Institute"/>
            <consortium name="Mycorrhizal Genomics Consortium"/>
            <person name="Kohler A."/>
            <person name="Kuo A."/>
            <person name="Nagy L.G."/>
            <person name="Floudas D."/>
            <person name="Copeland A."/>
            <person name="Barry K.W."/>
            <person name="Cichocki N."/>
            <person name="Veneault-Fourrey C."/>
            <person name="LaButti K."/>
            <person name="Lindquist E.A."/>
            <person name="Lipzen A."/>
            <person name="Lundell T."/>
            <person name="Morin E."/>
            <person name="Murat C."/>
            <person name="Riley R."/>
            <person name="Ohm R."/>
            <person name="Sun H."/>
            <person name="Tunlid A."/>
            <person name="Henrissat B."/>
            <person name="Grigoriev I.V."/>
            <person name="Hibbett D.S."/>
            <person name="Martin F."/>
        </authorList>
    </citation>
    <scope>NUCLEOTIDE SEQUENCE [LARGE SCALE GENOMIC DNA]</scope>
    <source>
        <strain evidence="4">FD-334 SS-4</strain>
    </source>
</reference>
<dbReference type="PANTHER" id="PTHR35192:SF2">
    <property type="entry name" value="APPLE DOMAIN-CONTAINING PROTEIN"/>
    <property type="match status" value="1"/>
</dbReference>
<proteinExistence type="predicted"/>
<accession>A0A0D2PAI4</accession>
<protein>
    <recommendedName>
        <fullName evidence="2">Protein CPL1-like domain-containing protein</fullName>
    </recommendedName>
</protein>
<feature type="signal peptide" evidence="1">
    <location>
        <begin position="1"/>
        <end position="21"/>
    </location>
</feature>
<evidence type="ECO:0000313" key="4">
    <source>
        <dbReference type="Proteomes" id="UP000054270"/>
    </source>
</evidence>
<name>A0A0D2PAI4_HYPSF</name>
<keyword evidence="4" id="KW-1185">Reference proteome</keyword>
<feature type="domain" description="Protein CPL1-like" evidence="2">
    <location>
        <begin position="182"/>
        <end position="246"/>
    </location>
</feature>